<gene>
    <name evidence="2" type="ORF">LSALG_LOCUS8198</name>
</gene>
<reference evidence="2" key="1">
    <citation type="submission" date="2023-04" db="EMBL/GenBank/DDBJ databases">
        <authorList>
            <person name="Vijverberg K."/>
            <person name="Xiong W."/>
            <person name="Schranz E."/>
        </authorList>
    </citation>
    <scope>NUCLEOTIDE SEQUENCE</scope>
</reference>
<evidence type="ECO:0000313" key="3">
    <source>
        <dbReference type="Proteomes" id="UP001177003"/>
    </source>
</evidence>
<evidence type="ECO:0000313" key="2">
    <source>
        <dbReference type="EMBL" id="CAI9267734.1"/>
    </source>
</evidence>
<name>A0AA35Y578_LACSI</name>
<organism evidence="2 3">
    <name type="scientific">Lactuca saligna</name>
    <name type="common">Willowleaf lettuce</name>
    <dbReference type="NCBI Taxonomy" id="75948"/>
    <lineage>
        <taxon>Eukaryota</taxon>
        <taxon>Viridiplantae</taxon>
        <taxon>Streptophyta</taxon>
        <taxon>Embryophyta</taxon>
        <taxon>Tracheophyta</taxon>
        <taxon>Spermatophyta</taxon>
        <taxon>Magnoliopsida</taxon>
        <taxon>eudicotyledons</taxon>
        <taxon>Gunneridae</taxon>
        <taxon>Pentapetalae</taxon>
        <taxon>asterids</taxon>
        <taxon>campanulids</taxon>
        <taxon>Asterales</taxon>
        <taxon>Asteraceae</taxon>
        <taxon>Cichorioideae</taxon>
        <taxon>Cichorieae</taxon>
        <taxon>Lactucinae</taxon>
        <taxon>Lactuca</taxon>
    </lineage>
</organism>
<evidence type="ECO:0000256" key="1">
    <source>
        <dbReference type="SAM" id="MobiDB-lite"/>
    </source>
</evidence>
<keyword evidence="3" id="KW-1185">Reference proteome</keyword>
<protein>
    <submittedName>
        <fullName evidence="2">Uncharacterized protein</fullName>
    </submittedName>
</protein>
<dbReference type="Proteomes" id="UP001177003">
    <property type="component" value="Chromosome 1"/>
</dbReference>
<feature type="compositionally biased region" description="Polar residues" evidence="1">
    <location>
        <begin position="36"/>
        <end position="57"/>
    </location>
</feature>
<feature type="compositionally biased region" description="Basic and acidic residues" evidence="1">
    <location>
        <begin position="81"/>
        <end position="91"/>
    </location>
</feature>
<feature type="compositionally biased region" description="Basic and acidic residues" evidence="1">
    <location>
        <begin position="1"/>
        <end position="15"/>
    </location>
</feature>
<accession>A0AA35Y578</accession>
<proteinExistence type="predicted"/>
<feature type="region of interest" description="Disordered" evidence="1">
    <location>
        <begin position="1"/>
        <end position="91"/>
    </location>
</feature>
<dbReference type="EMBL" id="OX465077">
    <property type="protein sequence ID" value="CAI9267734.1"/>
    <property type="molecule type" value="Genomic_DNA"/>
</dbReference>
<feature type="compositionally biased region" description="Polar residues" evidence="1">
    <location>
        <begin position="16"/>
        <end position="28"/>
    </location>
</feature>
<sequence length="278" mass="31786">MVSTRRDTRSTKKVSESSSLLQRNLSSVKTEEQQLDDPTQNSSKRAGQTTSAASKRSSACLDTPPTLKTEDPYSVTQTEIPAEKKTPEGSHETVDLWRGIAVGREVKEFLEAVEHCYPHTFQRVQIRVTRFWLGNLNELHVAIKRFMESSVDALMEEEITGFHQDFKDLESLGFDLTWAHKRLNMVARLKFGNEPLHKELMALEQSLGPLKERVDGTRKQLLEFHNMYRKASSEYEDATKARNRKAEEVAQEFGPDFDRILKDRLGFGMLPNSLTRIA</sequence>
<dbReference type="AlphaFoldDB" id="A0AA35Y578"/>